<evidence type="ECO:0000256" key="1">
    <source>
        <dbReference type="ARBA" id="ARBA00004571"/>
    </source>
</evidence>
<dbReference type="PROSITE" id="PS01156">
    <property type="entry name" value="TONB_DEPENDENT_REC_2"/>
    <property type="match status" value="1"/>
</dbReference>
<keyword evidence="6 14" id="KW-0812">Transmembrane</keyword>
<keyword evidence="5" id="KW-0410">Iron transport</keyword>
<dbReference type="InterPro" id="IPR010105">
    <property type="entry name" value="TonB_sidphr_rcpt"/>
</dbReference>
<evidence type="ECO:0000256" key="16">
    <source>
        <dbReference type="RuleBase" id="RU003357"/>
    </source>
</evidence>
<dbReference type="PROSITE" id="PS52016">
    <property type="entry name" value="TONB_DEPENDENT_REC_3"/>
    <property type="match status" value="1"/>
</dbReference>
<feature type="short sequence motif" description="TonB C-terminal box" evidence="15">
    <location>
        <begin position="693"/>
        <end position="710"/>
    </location>
</feature>
<dbReference type="NCBIfam" id="TIGR01783">
    <property type="entry name" value="TonB-siderophor"/>
    <property type="match status" value="1"/>
</dbReference>
<dbReference type="InterPro" id="IPR036942">
    <property type="entry name" value="Beta-barrel_TonB_sf"/>
</dbReference>
<keyword evidence="21" id="KW-1185">Reference proteome</keyword>
<dbReference type="InterPro" id="IPR012910">
    <property type="entry name" value="Plug_dom"/>
</dbReference>
<keyword evidence="7 17" id="KW-0732">Signal</keyword>
<dbReference type="Gene3D" id="2.40.170.20">
    <property type="entry name" value="TonB-dependent receptor, beta-barrel domain"/>
    <property type="match status" value="1"/>
</dbReference>
<dbReference type="Pfam" id="PF00593">
    <property type="entry name" value="TonB_dep_Rec_b-barrel"/>
    <property type="match status" value="1"/>
</dbReference>
<dbReference type="Pfam" id="PF07715">
    <property type="entry name" value="Plug"/>
    <property type="match status" value="1"/>
</dbReference>
<evidence type="ECO:0000256" key="15">
    <source>
        <dbReference type="PROSITE-ProRule" id="PRU10144"/>
    </source>
</evidence>
<comment type="subcellular location">
    <subcellularLocation>
        <location evidence="1 14">Cell outer membrane</location>
        <topology evidence="1 14">Multi-pass membrane protein</topology>
    </subcellularLocation>
</comment>
<dbReference type="GO" id="GO:0009279">
    <property type="term" value="C:cell outer membrane"/>
    <property type="evidence" value="ECO:0007669"/>
    <property type="project" value="UniProtKB-SubCell"/>
</dbReference>
<gene>
    <name evidence="20" type="ORF">NSCAC_1642</name>
</gene>
<dbReference type="GO" id="GO:0038023">
    <property type="term" value="F:signaling receptor activity"/>
    <property type="evidence" value="ECO:0007669"/>
    <property type="project" value="InterPro"/>
</dbReference>
<accession>A0A7G1QC00</accession>
<dbReference type="PANTHER" id="PTHR32552:SF68">
    <property type="entry name" value="FERRICHROME OUTER MEMBRANE TRANSPORTER_PHAGE RECEPTOR"/>
    <property type="match status" value="1"/>
</dbReference>
<keyword evidence="9" id="KW-0406">Ion transport</keyword>
<keyword evidence="4 14" id="KW-1134">Transmembrane beta strand</keyword>
<evidence type="ECO:0000256" key="9">
    <source>
        <dbReference type="ARBA" id="ARBA00023065"/>
    </source>
</evidence>
<keyword evidence="12 20" id="KW-0675">Receptor</keyword>
<evidence type="ECO:0000313" key="21">
    <source>
        <dbReference type="Proteomes" id="UP000516072"/>
    </source>
</evidence>
<name>A0A7G1QC00_9GAMM</name>
<dbReference type="InterPro" id="IPR010917">
    <property type="entry name" value="TonB_rcpt_CS"/>
</dbReference>
<feature type="domain" description="TonB-dependent receptor-like beta-barrel" evidence="18">
    <location>
        <begin position="244"/>
        <end position="679"/>
    </location>
</feature>
<evidence type="ECO:0000256" key="17">
    <source>
        <dbReference type="SAM" id="SignalP"/>
    </source>
</evidence>
<dbReference type="CDD" id="cd01347">
    <property type="entry name" value="ligand_gated_channel"/>
    <property type="match status" value="1"/>
</dbReference>
<dbReference type="PANTHER" id="PTHR32552">
    <property type="entry name" value="FERRICHROME IRON RECEPTOR-RELATED"/>
    <property type="match status" value="1"/>
</dbReference>
<dbReference type="Gene3D" id="2.170.130.10">
    <property type="entry name" value="TonB-dependent receptor, plug domain"/>
    <property type="match status" value="1"/>
</dbReference>
<dbReference type="GO" id="GO:0015891">
    <property type="term" value="P:siderophore transport"/>
    <property type="evidence" value="ECO:0007669"/>
    <property type="project" value="InterPro"/>
</dbReference>
<keyword evidence="3 14" id="KW-0813">Transport</keyword>
<dbReference type="AlphaFoldDB" id="A0A7G1QC00"/>
<evidence type="ECO:0000256" key="4">
    <source>
        <dbReference type="ARBA" id="ARBA00022452"/>
    </source>
</evidence>
<dbReference type="SUPFAM" id="SSF56935">
    <property type="entry name" value="Porins"/>
    <property type="match status" value="1"/>
</dbReference>
<keyword evidence="10 16" id="KW-0798">TonB box</keyword>
<evidence type="ECO:0000256" key="12">
    <source>
        <dbReference type="ARBA" id="ARBA00023170"/>
    </source>
</evidence>
<evidence type="ECO:0000313" key="20">
    <source>
        <dbReference type="EMBL" id="CAB1277382.1"/>
    </source>
</evidence>
<evidence type="ECO:0000256" key="5">
    <source>
        <dbReference type="ARBA" id="ARBA00022496"/>
    </source>
</evidence>
<organism evidence="20 21">
    <name type="scientific">Candidatus Nitrosacidococcus tergens</name>
    <dbReference type="NCBI Taxonomy" id="553981"/>
    <lineage>
        <taxon>Bacteria</taxon>
        <taxon>Pseudomonadati</taxon>
        <taxon>Pseudomonadota</taxon>
        <taxon>Gammaproteobacteria</taxon>
        <taxon>Chromatiales</taxon>
        <taxon>Chromatiaceae</taxon>
        <taxon>Candidatus Nitrosacidococcus</taxon>
    </lineage>
</organism>
<evidence type="ECO:0000259" key="19">
    <source>
        <dbReference type="Pfam" id="PF07715"/>
    </source>
</evidence>
<dbReference type="Proteomes" id="UP000516072">
    <property type="component" value="Chromosome"/>
</dbReference>
<feature type="domain" description="TonB-dependent receptor plug" evidence="19">
    <location>
        <begin position="69"/>
        <end position="165"/>
    </location>
</feature>
<keyword evidence="11 14" id="KW-0472">Membrane</keyword>
<feature type="signal peptide" evidence="17">
    <location>
        <begin position="1"/>
        <end position="21"/>
    </location>
</feature>
<keyword evidence="8" id="KW-0408">Iron</keyword>
<dbReference type="EMBL" id="LR778175">
    <property type="protein sequence ID" value="CAB1277382.1"/>
    <property type="molecule type" value="Genomic_DNA"/>
</dbReference>
<evidence type="ECO:0000256" key="3">
    <source>
        <dbReference type="ARBA" id="ARBA00022448"/>
    </source>
</evidence>
<dbReference type="InterPro" id="IPR039426">
    <property type="entry name" value="TonB-dep_rcpt-like"/>
</dbReference>
<evidence type="ECO:0000256" key="6">
    <source>
        <dbReference type="ARBA" id="ARBA00022692"/>
    </source>
</evidence>
<feature type="chain" id="PRO_5028967354" evidence="17">
    <location>
        <begin position="22"/>
        <end position="710"/>
    </location>
</feature>
<evidence type="ECO:0000259" key="18">
    <source>
        <dbReference type="Pfam" id="PF00593"/>
    </source>
</evidence>
<evidence type="ECO:0000256" key="11">
    <source>
        <dbReference type="ARBA" id="ARBA00023136"/>
    </source>
</evidence>
<proteinExistence type="inferred from homology"/>
<dbReference type="InterPro" id="IPR037066">
    <property type="entry name" value="Plug_dom_sf"/>
</dbReference>
<evidence type="ECO:0000256" key="14">
    <source>
        <dbReference type="PROSITE-ProRule" id="PRU01360"/>
    </source>
</evidence>
<sequence>MQKTSMVFAIIILLAIAPVQGAEKEKGEKTKENTTDEETKKLEPVTVMGRKLSPYRVDTNTALGTDTPVLDTPFSITPIPRQVLNDQAAQSLEDAVRNTPGVSINLGEGNRDQLIIRGVSTNSAFFMNNMRDDAEYFRPLYNVDHIDILKGPSASRFGRGNASGIVNFVTKQAERREIRHIMVEGGGGNNASPWGHFRSQLDFGTPMGDSSAFRIMGMGETSGSFRDFYFLNRYAVNPEFHFEPDDRTQIDLNLSYLNDNRLDDRGIPSQNGLPIDVSRSQFFGSPNQNRYYSQVTAGYFNIEHQFDEHLKIRNKFYVFDNTHNFSNFAPATSVNEDGMFQFLGYQSLTQRISYQDRVEIISDFNTGGIKHQVLSGADYTWQRDWASVVSPQGGFDLPQFFSINNSLLTTEVPLTSLSRNNHIAADEIGVFLQDQIAFNEHWSILLGARYDRFTVNTQFLAVNATQQQTNDTWSPQLALMYKPVEFDTMYFSFSRNYIPTGANLSSSISTPGTNISPERSDQYEFGNKLSLVDDKLLMTLAFFQINLTNIPGELPNGSPEAISIGKQRMKGIEWSTNGSITDQWNIFANYTYMPEANNLVAVVGTAAGARVGLVPRNQFSIWSTYDINKHWGFGAGVHGESNRYATFTDQVTLPTYAVGDLMAYYQTKGYRFQVNLNNVSDQTYYATAQADNQIMPGMPRSVFASVNIDF</sequence>
<evidence type="ECO:0000256" key="13">
    <source>
        <dbReference type="ARBA" id="ARBA00023237"/>
    </source>
</evidence>
<comment type="similarity">
    <text evidence="2 14 16">Belongs to the TonB-dependent receptor family.</text>
</comment>
<dbReference type="RefSeq" id="WP_197744295.1">
    <property type="nucleotide sequence ID" value="NZ_LR778175.1"/>
</dbReference>
<dbReference type="KEGG" id="ntg:NSCAC_1642"/>
<dbReference type="InterPro" id="IPR000531">
    <property type="entry name" value="Beta-barrel_TonB"/>
</dbReference>
<keyword evidence="13 14" id="KW-0998">Cell outer membrane</keyword>
<reference evidence="20 21" key="1">
    <citation type="submission" date="2020-03" db="EMBL/GenBank/DDBJ databases">
        <authorList>
            <person name="Picone N."/>
        </authorList>
    </citation>
    <scope>NUCLEOTIDE SEQUENCE [LARGE SCALE GENOMIC DNA]</scope>
    <source>
        <strain evidence="20">NSCAC1</strain>
    </source>
</reference>
<evidence type="ECO:0000256" key="10">
    <source>
        <dbReference type="ARBA" id="ARBA00023077"/>
    </source>
</evidence>
<dbReference type="GO" id="GO:0015344">
    <property type="term" value="F:siderophore uptake transmembrane transporter activity"/>
    <property type="evidence" value="ECO:0007669"/>
    <property type="project" value="TreeGrafter"/>
</dbReference>
<protein>
    <submittedName>
        <fullName evidence="20">Putative TonB-dependent siderophore receptor</fullName>
    </submittedName>
</protein>
<evidence type="ECO:0000256" key="8">
    <source>
        <dbReference type="ARBA" id="ARBA00023004"/>
    </source>
</evidence>
<evidence type="ECO:0000256" key="7">
    <source>
        <dbReference type="ARBA" id="ARBA00022729"/>
    </source>
</evidence>
<evidence type="ECO:0000256" key="2">
    <source>
        <dbReference type="ARBA" id="ARBA00009810"/>
    </source>
</evidence>